<dbReference type="RefSeq" id="WP_095615029.1">
    <property type="nucleotide sequence ID" value="NZ_MVOH01000011.1"/>
</dbReference>
<evidence type="ECO:0000313" key="3">
    <source>
        <dbReference type="EMBL" id="PAU67717.1"/>
    </source>
</evidence>
<dbReference type="FunFam" id="3.90.960.10:FF:000005">
    <property type="entry name" value="Putative prolyl-tRNA synthetase"/>
    <property type="match status" value="1"/>
</dbReference>
<keyword evidence="3" id="KW-0436">Ligase</keyword>
<sequence length="158" mass="16999">MSITDTLYTTLADLNIDYDEVAHEAVTTVEAAQFVTTLIGGVGVKNLFLTSARGAYVLVMLAQDARADLKALARIADSGRLSFANAEQLHDVLDLEPGSVTPLAVINDEDGDVTVLIDRSLEGARLLMHPLTNTKTVAIDYADLIRFLDATGHTPILF</sequence>
<dbReference type="Gene3D" id="3.90.960.10">
    <property type="entry name" value="YbaK/aminoacyl-tRNA synthetase-associated domain"/>
    <property type="match status" value="1"/>
</dbReference>
<proteinExistence type="inferred from homology"/>
<dbReference type="InterPro" id="IPR007214">
    <property type="entry name" value="YbaK/aa-tRNA-synth-assoc-dom"/>
</dbReference>
<dbReference type="GO" id="GO:0004812">
    <property type="term" value="F:aminoacyl-tRNA ligase activity"/>
    <property type="evidence" value="ECO:0007669"/>
    <property type="project" value="UniProtKB-KW"/>
</dbReference>
<comment type="similarity">
    <text evidence="1">Belongs to the PRORSD1 family.</text>
</comment>
<dbReference type="Proteomes" id="UP000218399">
    <property type="component" value="Unassembled WGS sequence"/>
</dbReference>
<evidence type="ECO:0000259" key="2">
    <source>
        <dbReference type="Pfam" id="PF04073"/>
    </source>
</evidence>
<name>A0A2A2EFG3_9BIFI</name>
<protein>
    <submittedName>
        <fullName evidence="3">Prolyl-tRNA synthetase</fullName>
    </submittedName>
</protein>
<comment type="caution">
    <text evidence="3">The sequence shown here is derived from an EMBL/GenBank/DDBJ whole genome shotgun (WGS) entry which is preliminary data.</text>
</comment>
<dbReference type="OrthoDB" id="9798587at2"/>
<keyword evidence="3" id="KW-0030">Aminoacyl-tRNA synthetase</keyword>
<feature type="domain" description="YbaK/aminoacyl-tRNA synthetase-associated" evidence="2">
    <location>
        <begin position="24"/>
        <end position="147"/>
    </location>
</feature>
<dbReference type="InterPro" id="IPR040285">
    <property type="entry name" value="ProX/PRXD1"/>
</dbReference>
<dbReference type="InterPro" id="IPR036754">
    <property type="entry name" value="YbaK/aa-tRNA-synt-asso_dom_sf"/>
</dbReference>
<dbReference type="GO" id="GO:0002161">
    <property type="term" value="F:aminoacyl-tRNA deacylase activity"/>
    <property type="evidence" value="ECO:0007669"/>
    <property type="project" value="InterPro"/>
</dbReference>
<organism evidence="3 4">
    <name type="scientific">Bifidobacterium criceti</name>
    <dbReference type="NCBI Taxonomy" id="1960969"/>
    <lineage>
        <taxon>Bacteria</taxon>
        <taxon>Bacillati</taxon>
        <taxon>Actinomycetota</taxon>
        <taxon>Actinomycetes</taxon>
        <taxon>Bifidobacteriales</taxon>
        <taxon>Bifidobacteriaceae</taxon>
        <taxon>Bifidobacterium</taxon>
    </lineage>
</organism>
<dbReference type="CDD" id="cd04335">
    <property type="entry name" value="PrdX_deacylase"/>
    <property type="match status" value="1"/>
</dbReference>
<dbReference type="Pfam" id="PF04073">
    <property type="entry name" value="tRNA_edit"/>
    <property type="match status" value="1"/>
</dbReference>
<dbReference type="EMBL" id="MVOH01000011">
    <property type="protein sequence ID" value="PAU67717.1"/>
    <property type="molecule type" value="Genomic_DNA"/>
</dbReference>
<reference evidence="3 4" key="1">
    <citation type="journal article" date="2017" name="ISME J.">
        <title>Unveiling bifidobacterial biogeography across the mammalian branch of the tree of life.</title>
        <authorList>
            <person name="Milani C."/>
            <person name="Mangifesta M."/>
            <person name="Mancabelli L."/>
            <person name="Lugli G.A."/>
            <person name="James K."/>
            <person name="Duranti S."/>
            <person name="Turroni F."/>
            <person name="Ferrario C."/>
            <person name="Ossiprandi M.C."/>
            <person name="van Sinderen D."/>
            <person name="Ventura M."/>
        </authorList>
    </citation>
    <scope>NUCLEOTIDE SEQUENCE [LARGE SCALE GENOMIC DNA]</scope>
    <source>
        <strain evidence="4">Ham19E</strain>
    </source>
</reference>
<gene>
    <name evidence="3" type="ORF">B1526_1025</name>
</gene>
<evidence type="ECO:0000256" key="1">
    <source>
        <dbReference type="ARBA" id="ARBA00010201"/>
    </source>
</evidence>
<evidence type="ECO:0000313" key="4">
    <source>
        <dbReference type="Proteomes" id="UP000218399"/>
    </source>
</evidence>
<keyword evidence="4" id="KW-1185">Reference proteome</keyword>
<accession>A0A2A2EFG3</accession>
<dbReference type="PANTHER" id="PTHR31423">
    <property type="entry name" value="YBAK DOMAIN-CONTAINING PROTEIN"/>
    <property type="match status" value="1"/>
</dbReference>
<dbReference type="AlphaFoldDB" id="A0A2A2EFG3"/>
<dbReference type="PANTHER" id="PTHR31423:SF3">
    <property type="entry name" value="PROLYL-TRNA SYNTHETASE ASSOCIATED DOMAIN-CONTAINING PROTEIN 1-RELATED"/>
    <property type="match status" value="1"/>
</dbReference>
<dbReference type="SUPFAM" id="SSF55826">
    <property type="entry name" value="YbaK/ProRS associated domain"/>
    <property type="match status" value="1"/>
</dbReference>